<dbReference type="RefSeq" id="WP_162659382.1">
    <property type="nucleotide sequence ID" value="NZ_LR593887.1"/>
</dbReference>
<reference evidence="2" key="1">
    <citation type="submission" date="2019-04" db="EMBL/GenBank/DDBJ databases">
        <authorList>
            <consortium name="Science for Life Laboratories"/>
        </authorList>
    </citation>
    <scope>NUCLEOTIDE SEQUENCE</scope>
    <source>
        <strain evidence="2">MBLW1</strain>
    </source>
</reference>
<dbReference type="SUPFAM" id="SSF54427">
    <property type="entry name" value="NTF2-like"/>
    <property type="match status" value="1"/>
</dbReference>
<dbReference type="Gene3D" id="3.10.450.50">
    <property type="match status" value="1"/>
</dbReference>
<protein>
    <recommendedName>
        <fullName evidence="1">SnoaL-like domain-containing protein</fullName>
    </recommendedName>
</protein>
<keyword evidence="3" id="KW-1185">Reference proteome</keyword>
<dbReference type="EMBL" id="LR586016">
    <property type="protein sequence ID" value="VIP04283.1"/>
    <property type="molecule type" value="Genomic_DNA"/>
</dbReference>
<dbReference type="InterPro" id="IPR037401">
    <property type="entry name" value="SnoaL-like"/>
</dbReference>
<dbReference type="AlphaFoldDB" id="A0A6C2YT26"/>
<feature type="domain" description="SnoaL-like" evidence="1">
    <location>
        <begin position="47"/>
        <end position="153"/>
    </location>
</feature>
<sequence>MGRIACLLVGVVLGISLMLARGFLQEQSKPIQATDSVRVLLETQVVAWNAGNLDGFMQGYWNDPGLTFYSGNSIRSGFEETMARYQQTYQADGKEMGQLRFDDLRIEPIAPDTVFVRGKWHLTLSKESPEGLFTLIVKRFPHVGWKIVHDHTSKA</sequence>
<evidence type="ECO:0000313" key="2">
    <source>
        <dbReference type="EMBL" id="VIP04283.1"/>
    </source>
</evidence>
<name>A0A6C2YT26_9BACT</name>
<evidence type="ECO:0000313" key="3">
    <source>
        <dbReference type="Proteomes" id="UP000464378"/>
    </source>
</evidence>
<proteinExistence type="predicted"/>
<dbReference type="InParanoid" id="A0A6C2YT26"/>
<dbReference type="KEGG" id="tim:GMBLW1_49100"/>
<dbReference type="InterPro" id="IPR032710">
    <property type="entry name" value="NTF2-like_dom_sf"/>
</dbReference>
<evidence type="ECO:0000259" key="1">
    <source>
        <dbReference type="Pfam" id="PF13474"/>
    </source>
</evidence>
<dbReference type="Pfam" id="PF13474">
    <property type="entry name" value="SnoaL_3"/>
    <property type="match status" value="1"/>
</dbReference>
<accession>A0A6C2YT26</accession>
<organism evidence="2">
    <name type="scientific">Tuwongella immobilis</name>
    <dbReference type="NCBI Taxonomy" id="692036"/>
    <lineage>
        <taxon>Bacteria</taxon>
        <taxon>Pseudomonadati</taxon>
        <taxon>Planctomycetota</taxon>
        <taxon>Planctomycetia</taxon>
        <taxon>Gemmatales</taxon>
        <taxon>Gemmataceae</taxon>
        <taxon>Tuwongella</taxon>
    </lineage>
</organism>
<dbReference type="EMBL" id="LR593887">
    <property type="protein sequence ID" value="VTS05929.1"/>
    <property type="molecule type" value="Genomic_DNA"/>
</dbReference>
<dbReference type="Proteomes" id="UP000464378">
    <property type="component" value="Chromosome"/>
</dbReference>
<gene>
    <name evidence="2" type="ORF">GMBLW1_49100</name>
</gene>